<evidence type="ECO:0000313" key="1">
    <source>
        <dbReference type="EMBL" id="GIH95307.1"/>
    </source>
</evidence>
<dbReference type="Proteomes" id="UP000619788">
    <property type="component" value="Unassembled WGS sequence"/>
</dbReference>
<name>A0A8J3SLZ8_9ACTN</name>
<gene>
    <name evidence="1" type="ORF">Psi01_59370</name>
</gene>
<dbReference type="AlphaFoldDB" id="A0A8J3SLZ8"/>
<comment type="caution">
    <text evidence="1">The sequence shown here is derived from an EMBL/GenBank/DDBJ whole genome shotgun (WGS) entry which is preliminary data.</text>
</comment>
<reference evidence="1 2" key="1">
    <citation type="submission" date="2021-01" db="EMBL/GenBank/DDBJ databases">
        <title>Whole genome shotgun sequence of Planobispora siamensis NBRC 107568.</title>
        <authorList>
            <person name="Komaki H."/>
            <person name="Tamura T."/>
        </authorList>
    </citation>
    <scope>NUCLEOTIDE SEQUENCE [LARGE SCALE GENOMIC DNA]</scope>
    <source>
        <strain evidence="1 2">NBRC 107568</strain>
    </source>
</reference>
<keyword evidence="2" id="KW-1185">Reference proteome</keyword>
<organism evidence="1 2">
    <name type="scientific">Planobispora siamensis</name>
    <dbReference type="NCBI Taxonomy" id="936338"/>
    <lineage>
        <taxon>Bacteria</taxon>
        <taxon>Bacillati</taxon>
        <taxon>Actinomycetota</taxon>
        <taxon>Actinomycetes</taxon>
        <taxon>Streptosporangiales</taxon>
        <taxon>Streptosporangiaceae</taxon>
        <taxon>Planobispora</taxon>
    </lineage>
</organism>
<protein>
    <submittedName>
        <fullName evidence="1">Uncharacterized protein</fullName>
    </submittedName>
</protein>
<dbReference type="RefSeq" id="WP_204067406.1">
    <property type="nucleotide sequence ID" value="NZ_BOOJ01000052.1"/>
</dbReference>
<evidence type="ECO:0000313" key="2">
    <source>
        <dbReference type="Proteomes" id="UP000619788"/>
    </source>
</evidence>
<dbReference type="EMBL" id="BOOJ01000052">
    <property type="protein sequence ID" value="GIH95307.1"/>
    <property type="molecule type" value="Genomic_DNA"/>
</dbReference>
<proteinExistence type="predicted"/>
<sequence>MARFATTDHVRAHLALGGDYGDFTAVRASARQEMILTGDGTLILTHATLHNGNQGWTVRHAGTGIDLTTGEPFTTTDAAQQYAALIMQLPGFDTSGDLTAQMRAYPGGWWNAAAAARRTVGVTGDAR</sequence>
<accession>A0A8J3SLZ8</accession>